<evidence type="ECO:0000313" key="3">
    <source>
        <dbReference type="Proteomes" id="UP000470246"/>
    </source>
</evidence>
<evidence type="ECO:0000313" key="2">
    <source>
        <dbReference type="EMBL" id="NEK57181.1"/>
    </source>
</evidence>
<comment type="caution">
    <text evidence="2">The sequence shown here is derived from an EMBL/GenBank/DDBJ whole genome shotgun (WGS) entry which is preliminary data.</text>
</comment>
<gene>
    <name evidence="2" type="ORF">GCU56_04745</name>
</gene>
<dbReference type="AlphaFoldDB" id="A0A7K3VX15"/>
<feature type="compositionally biased region" description="Basic and acidic residues" evidence="1">
    <location>
        <begin position="65"/>
        <end position="74"/>
    </location>
</feature>
<protein>
    <submittedName>
        <fullName evidence="2">Uncharacterized protein</fullName>
    </submittedName>
</protein>
<organism evidence="2 3">
    <name type="scientific">Geodermatophilus sabuli</name>
    <dbReference type="NCBI Taxonomy" id="1564158"/>
    <lineage>
        <taxon>Bacteria</taxon>
        <taxon>Bacillati</taxon>
        <taxon>Actinomycetota</taxon>
        <taxon>Actinomycetes</taxon>
        <taxon>Geodermatophilales</taxon>
        <taxon>Geodermatophilaceae</taxon>
        <taxon>Geodermatophilus</taxon>
    </lineage>
</organism>
<accession>A0A7K3VX15</accession>
<dbReference type="EMBL" id="JAAGWF010000005">
    <property type="protein sequence ID" value="NEK57181.1"/>
    <property type="molecule type" value="Genomic_DNA"/>
</dbReference>
<feature type="compositionally biased region" description="Polar residues" evidence="1">
    <location>
        <begin position="1"/>
        <end position="10"/>
    </location>
</feature>
<keyword evidence="3" id="KW-1185">Reference proteome</keyword>
<proteinExistence type="predicted"/>
<feature type="region of interest" description="Disordered" evidence="1">
    <location>
        <begin position="1"/>
        <end position="74"/>
    </location>
</feature>
<dbReference type="Proteomes" id="UP000470246">
    <property type="component" value="Unassembled WGS sequence"/>
</dbReference>
<reference evidence="2 3" key="1">
    <citation type="submission" date="2020-02" db="EMBL/GenBank/DDBJ databases">
        <title>Geodermatophilus sabuli CPCC 205279 I12A-02694.</title>
        <authorList>
            <person name="Jiang Z."/>
        </authorList>
    </citation>
    <scope>NUCLEOTIDE SEQUENCE [LARGE SCALE GENOMIC DNA]</scope>
    <source>
        <strain evidence="2 3">I12A-02694</strain>
    </source>
</reference>
<name>A0A7K3VX15_9ACTN</name>
<sequence>MSETGSSSLGADSELDDPGRDPKGLGVPRNPLGGGPDQDSGSGQPKGSPGTAGQSMMPEAPDESENLRSADKTE</sequence>
<evidence type="ECO:0000256" key="1">
    <source>
        <dbReference type="SAM" id="MobiDB-lite"/>
    </source>
</evidence>
<dbReference type="RefSeq" id="WP_163480358.1">
    <property type="nucleotide sequence ID" value="NZ_JAAGWF010000005.1"/>
</dbReference>